<evidence type="ECO:0000256" key="13">
    <source>
        <dbReference type="ARBA" id="ARBA00023768"/>
    </source>
</evidence>
<dbReference type="Ensembl" id="ENSLAFT00000013143.2">
    <property type="protein sequence ID" value="ENSLAFP00000010999.2"/>
    <property type="gene ID" value="ENSLAFG00000013138.2"/>
</dbReference>
<reference evidence="18" key="3">
    <citation type="submission" date="2025-09" db="UniProtKB">
        <authorList>
            <consortium name="Ensembl"/>
        </authorList>
    </citation>
    <scope>IDENTIFICATION</scope>
    <source>
        <strain evidence="18">Isolate ISIS603380</strain>
    </source>
</reference>
<evidence type="ECO:0000256" key="5">
    <source>
        <dbReference type="ARBA" id="ARBA00022692"/>
    </source>
</evidence>
<name>G3TAS1_LOXAF</name>
<dbReference type="eggNOG" id="ENOG502SA05">
    <property type="taxonomic scope" value="Eukaryota"/>
</dbReference>
<comment type="subcellular location">
    <subcellularLocation>
        <location evidence="13">Basolateral cell membrane</location>
        <topology evidence="13">Single-pass type I membrane protein</topology>
    </subcellularLocation>
</comment>
<feature type="transmembrane region" description="Helical" evidence="16">
    <location>
        <begin position="152"/>
        <end position="170"/>
    </location>
</feature>
<dbReference type="FunFam" id="1.20.5.780:FF:000005">
    <property type="entry name" value="FXYD domain-containing ion transport regulator"/>
    <property type="match status" value="1"/>
</dbReference>
<evidence type="ECO:0000256" key="8">
    <source>
        <dbReference type="ARBA" id="ARBA00022989"/>
    </source>
</evidence>
<dbReference type="PROSITE" id="PS01310">
    <property type="entry name" value="FXYD"/>
    <property type="match status" value="1"/>
</dbReference>
<comment type="similarity">
    <text evidence="1 16">Belongs to the FXYD family.</text>
</comment>
<keyword evidence="5 16" id="KW-0812">Transmembrane</keyword>
<dbReference type="Proteomes" id="UP000007646">
    <property type="component" value="Unassembled WGS sequence"/>
</dbReference>
<dbReference type="InterPro" id="IPR047297">
    <property type="entry name" value="FXYD_motif"/>
</dbReference>
<keyword evidence="7" id="KW-0630">Potassium</keyword>
<evidence type="ECO:0000256" key="4">
    <source>
        <dbReference type="ARBA" id="ARBA00022538"/>
    </source>
</evidence>
<feature type="chain" id="PRO_5011331278" description="FXYD domain-containing ion transport regulator" evidence="16">
    <location>
        <begin position="22"/>
        <end position="184"/>
    </location>
</feature>
<keyword evidence="4" id="KW-0633">Potassium transport</keyword>
<dbReference type="GO" id="GO:0043269">
    <property type="term" value="P:regulation of monoatomic ion transport"/>
    <property type="evidence" value="ECO:0007669"/>
    <property type="project" value="InterPro"/>
</dbReference>
<evidence type="ECO:0000256" key="17">
    <source>
        <dbReference type="SAM" id="MobiDB-lite"/>
    </source>
</evidence>
<evidence type="ECO:0000313" key="19">
    <source>
        <dbReference type="Proteomes" id="UP000007646"/>
    </source>
</evidence>
<evidence type="ECO:0000256" key="1">
    <source>
        <dbReference type="ARBA" id="ARBA00005948"/>
    </source>
</evidence>
<dbReference type="PANTHER" id="PTHR14132">
    <property type="entry name" value="SODIUM/POTASSIUM-TRANSPORTING ATPASE SUBUNIT GAMMA"/>
    <property type="match status" value="1"/>
</dbReference>
<evidence type="ECO:0000256" key="3">
    <source>
        <dbReference type="ARBA" id="ARBA00022475"/>
    </source>
</evidence>
<dbReference type="HOGENOM" id="CLU_109413_0_0_1"/>
<evidence type="ECO:0000256" key="10">
    <source>
        <dbReference type="ARBA" id="ARBA00023065"/>
    </source>
</evidence>
<keyword evidence="9" id="KW-0915">Sodium</keyword>
<dbReference type="GO" id="GO:0006814">
    <property type="term" value="P:sodium ion transport"/>
    <property type="evidence" value="ECO:0007669"/>
    <property type="project" value="UniProtKB-KW"/>
</dbReference>
<evidence type="ECO:0000256" key="16">
    <source>
        <dbReference type="RuleBase" id="RU364131"/>
    </source>
</evidence>
<keyword evidence="6 16" id="KW-0732">Signal</keyword>
<dbReference type="GO" id="GO:0006813">
    <property type="term" value="P:potassium ion transport"/>
    <property type="evidence" value="ECO:0007669"/>
    <property type="project" value="UniProtKB-KW"/>
</dbReference>
<reference evidence="18 19" key="1">
    <citation type="submission" date="2009-06" db="EMBL/GenBank/DDBJ databases">
        <title>The Genome Sequence of Loxodonta africana (African elephant).</title>
        <authorList>
            <person name="Di Palma F."/>
            <person name="Heiman D."/>
            <person name="Young S."/>
            <person name="Johnson J."/>
            <person name="Lander E.S."/>
            <person name="Lindblad-Toh K."/>
        </authorList>
    </citation>
    <scope>NUCLEOTIDE SEQUENCE [LARGE SCALE GENOMIC DNA]</scope>
    <source>
        <strain evidence="18 19">Isolate ISIS603380</strain>
    </source>
</reference>
<protein>
    <recommendedName>
        <fullName evidence="16">FXYD domain-containing ion transport regulator</fullName>
    </recommendedName>
</protein>
<dbReference type="GO" id="GO:0016323">
    <property type="term" value="C:basolateral plasma membrane"/>
    <property type="evidence" value="ECO:0007669"/>
    <property type="project" value="UniProtKB-SubCell"/>
</dbReference>
<dbReference type="STRING" id="9785.ENSLAFP00000010999"/>
<dbReference type="Gene3D" id="1.20.5.780">
    <property type="entry name" value="Single helix bin"/>
    <property type="match status" value="1"/>
</dbReference>
<feature type="region of interest" description="Disordered" evidence="17">
    <location>
        <begin position="50"/>
        <end position="140"/>
    </location>
</feature>
<keyword evidence="8 16" id="KW-1133">Transmembrane helix</keyword>
<dbReference type="CDD" id="cd20323">
    <property type="entry name" value="FXYD_FXYD5"/>
    <property type="match status" value="1"/>
</dbReference>
<sequence length="184" mass="20419">MSPSGRLCLLSILGLVFPTRGQVLEKTTPIPQMEPDTTDSHVLTQVTDTVHPELQSTPQTSTQKTDETTQSQTKAQTRQPTVKDELLTTEDQMDVTGKEGHSADLTEDTTLSKRRSPSKDIWTDSPTPRTAGSGEVTDNPFFYDEDTLRKRGLLIAAVLFITGIIILTSGKYRQMSKFCRNSCR</sequence>
<evidence type="ECO:0000256" key="7">
    <source>
        <dbReference type="ARBA" id="ARBA00022958"/>
    </source>
</evidence>
<keyword evidence="3" id="KW-1003">Cell membrane</keyword>
<accession>G3TAS1</accession>
<feature type="compositionally biased region" description="Polar residues" evidence="17">
    <location>
        <begin position="50"/>
        <end position="80"/>
    </location>
</feature>
<feature type="signal peptide" evidence="16">
    <location>
        <begin position="1"/>
        <end position="21"/>
    </location>
</feature>
<evidence type="ECO:0000256" key="14">
    <source>
        <dbReference type="ARBA" id="ARBA00056439"/>
    </source>
</evidence>
<dbReference type="InterPro" id="IPR000272">
    <property type="entry name" value="Ion-transport_regulator_FXYD"/>
</dbReference>
<reference evidence="18" key="2">
    <citation type="submission" date="2025-08" db="UniProtKB">
        <authorList>
            <consortium name="Ensembl"/>
        </authorList>
    </citation>
    <scope>IDENTIFICATION</scope>
    <source>
        <strain evidence="18">Isolate ISIS603380</strain>
    </source>
</reference>
<keyword evidence="2 16" id="KW-0813">Transport</keyword>
<evidence type="ECO:0000256" key="2">
    <source>
        <dbReference type="ARBA" id="ARBA00022448"/>
    </source>
</evidence>
<dbReference type="PANTHER" id="PTHR14132:SF14">
    <property type="entry name" value="FXYD DOMAIN-CONTAINING ION TRANSPORT REGULATOR 5"/>
    <property type="match status" value="1"/>
</dbReference>
<dbReference type="GO" id="GO:0017080">
    <property type="term" value="F:sodium channel regulator activity"/>
    <property type="evidence" value="ECO:0007669"/>
    <property type="project" value="UniProtKB-ARBA"/>
</dbReference>
<evidence type="ECO:0000256" key="6">
    <source>
        <dbReference type="ARBA" id="ARBA00022729"/>
    </source>
</evidence>
<organism evidence="18 19">
    <name type="scientific">Loxodonta africana</name>
    <name type="common">African elephant</name>
    <dbReference type="NCBI Taxonomy" id="9785"/>
    <lineage>
        <taxon>Eukaryota</taxon>
        <taxon>Metazoa</taxon>
        <taxon>Chordata</taxon>
        <taxon>Craniata</taxon>
        <taxon>Vertebrata</taxon>
        <taxon>Euteleostomi</taxon>
        <taxon>Mammalia</taxon>
        <taxon>Eutheria</taxon>
        <taxon>Afrotheria</taxon>
        <taxon>Proboscidea</taxon>
        <taxon>Elephantidae</taxon>
        <taxon>Loxodonta</taxon>
    </lineage>
</organism>
<keyword evidence="12" id="KW-0739">Sodium transport</keyword>
<evidence type="ECO:0000256" key="12">
    <source>
        <dbReference type="ARBA" id="ARBA00023201"/>
    </source>
</evidence>
<keyword evidence="10 16" id="KW-0406">Ion transport</keyword>
<keyword evidence="19" id="KW-1185">Reference proteome</keyword>
<evidence type="ECO:0000313" key="18">
    <source>
        <dbReference type="Ensembl" id="ENSLAFP00000010999.2"/>
    </source>
</evidence>
<dbReference type="AlphaFoldDB" id="G3TAS1"/>
<evidence type="ECO:0000256" key="15">
    <source>
        <dbReference type="ARBA" id="ARBA00064017"/>
    </source>
</evidence>
<dbReference type="FunCoup" id="G3TAS1">
    <property type="interactions" value="22"/>
</dbReference>
<comment type="subunit">
    <text evidence="15">Regulatory subunit of the sodium/potassium-transporting ATPase which is composed of a catalytic alpha subunit, a non-catalytic beta subunit and an additional regulatory subunit. The regulatory subunit, a member of the FXYD protein family, modulates the enzymatic activity in a tissue- and isoform-specific way by changing affinities of the Na+/K+-ATPase toward Na(+), K(+) or ATP.</text>
</comment>
<proteinExistence type="inferred from homology"/>
<keyword evidence="11 16" id="KW-0472">Membrane</keyword>
<evidence type="ECO:0000256" key="9">
    <source>
        <dbReference type="ARBA" id="ARBA00023053"/>
    </source>
</evidence>
<dbReference type="InParanoid" id="G3TAS1"/>
<dbReference type="OMA" id="PRLCRNY"/>
<dbReference type="GeneTree" id="ENSGT00990000203831"/>
<comment type="function">
    <text evidence="14">Associates with and regulates the activity of the sodium/potassium-transporting ATPase (NKA) which catalyzes the hydrolysis of ATP coupled with the exchange of Na(+) and K(+) ions across the plasma membrane. May increase NKA activity by increasing the apparent affinity for Na(+). Involved in down-regulation of E-cadherin which results in reduced cell adhesion. Promotes metastasis.</text>
</comment>
<evidence type="ECO:0000256" key="11">
    <source>
        <dbReference type="ARBA" id="ARBA00023136"/>
    </source>
</evidence>
<dbReference type="Pfam" id="PF02038">
    <property type="entry name" value="ATP1G1_PLM_MAT8"/>
    <property type="match status" value="1"/>
</dbReference>